<gene>
    <name evidence="2" type="ORF">R1flu_024947</name>
</gene>
<evidence type="ECO:0000313" key="2">
    <source>
        <dbReference type="EMBL" id="KAL2613255.1"/>
    </source>
</evidence>
<evidence type="ECO:0000256" key="1">
    <source>
        <dbReference type="SAM" id="MobiDB-lite"/>
    </source>
</evidence>
<reference evidence="2 3" key="1">
    <citation type="submission" date="2024-09" db="EMBL/GenBank/DDBJ databases">
        <title>Chromosome-scale assembly of Riccia fluitans.</title>
        <authorList>
            <person name="Paukszto L."/>
            <person name="Sawicki J."/>
            <person name="Karawczyk K."/>
            <person name="Piernik-Szablinska J."/>
            <person name="Szczecinska M."/>
            <person name="Mazdziarz M."/>
        </authorList>
    </citation>
    <scope>NUCLEOTIDE SEQUENCE [LARGE SCALE GENOMIC DNA]</scope>
    <source>
        <strain evidence="2">Rf_01</strain>
        <tissue evidence="2">Aerial parts of the thallus</tissue>
    </source>
</reference>
<sequence length="101" mass="10840">MDGRMHELASQSPHRHRTATNPVNATMKLVNRDAGAKPDAPETAAGPGADAGEWSIAIATPTLEMTTAATTTLAAVDLMVDAIASEANKEFERVRRWKLKE</sequence>
<comment type="caution">
    <text evidence="2">The sequence shown here is derived from an EMBL/GenBank/DDBJ whole genome shotgun (WGS) entry which is preliminary data.</text>
</comment>
<accession>A0ABD1XWR5</accession>
<evidence type="ECO:0000313" key="3">
    <source>
        <dbReference type="Proteomes" id="UP001605036"/>
    </source>
</evidence>
<dbReference type="EMBL" id="JBHFFA010000007">
    <property type="protein sequence ID" value="KAL2613255.1"/>
    <property type="molecule type" value="Genomic_DNA"/>
</dbReference>
<name>A0ABD1XWR5_9MARC</name>
<feature type="region of interest" description="Disordered" evidence="1">
    <location>
        <begin position="1"/>
        <end position="51"/>
    </location>
</feature>
<proteinExistence type="predicted"/>
<organism evidence="2 3">
    <name type="scientific">Riccia fluitans</name>
    <dbReference type="NCBI Taxonomy" id="41844"/>
    <lineage>
        <taxon>Eukaryota</taxon>
        <taxon>Viridiplantae</taxon>
        <taxon>Streptophyta</taxon>
        <taxon>Embryophyta</taxon>
        <taxon>Marchantiophyta</taxon>
        <taxon>Marchantiopsida</taxon>
        <taxon>Marchantiidae</taxon>
        <taxon>Marchantiales</taxon>
        <taxon>Ricciaceae</taxon>
        <taxon>Riccia</taxon>
    </lineage>
</organism>
<protein>
    <submittedName>
        <fullName evidence="2">Uncharacterized protein</fullName>
    </submittedName>
</protein>
<keyword evidence="3" id="KW-1185">Reference proteome</keyword>
<dbReference type="AlphaFoldDB" id="A0ABD1XWR5"/>
<feature type="compositionally biased region" description="Basic and acidic residues" evidence="1">
    <location>
        <begin position="30"/>
        <end position="40"/>
    </location>
</feature>
<dbReference type="Proteomes" id="UP001605036">
    <property type="component" value="Unassembled WGS sequence"/>
</dbReference>